<comment type="caution">
    <text evidence="1">The sequence shown here is derived from an EMBL/GenBank/DDBJ whole genome shotgun (WGS) entry which is preliminary data.</text>
</comment>
<sequence>MMAMDVVDTLRHQDALVARELDQEARESQLVERLREIYRSQGIEVTDRVLIDGVRSLAAARFVYTPPPPGLARSLALVWIDRGRILRQAGTVALVVALGWGAYSYFWVGASERAAEQARIEITQTLPGELDRAYQAVQAEARVAEARSRAGAILADGRSALERKEAAAARQAVASMNTLLGDLRREYSLRIVSRPGEQSGIWRVPRATGGRNYYLIVEALAPDGSVLKLPITSEEDQKTTVVDRFGIRVSPQVFEDVRRDKADDGIIQHAVIGQKTRGTLEPTWTVTVLGGTITSGW</sequence>
<evidence type="ECO:0000313" key="2">
    <source>
        <dbReference type="Proteomes" id="UP000766595"/>
    </source>
</evidence>
<dbReference type="Proteomes" id="UP000766595">
    <property type="component" value="Unassembled WGS sequence"/>
</dbReference>
<name>A0A947D1C2_9HYPH</name>
<proteinExistence type="predicted"/>
<dbReference type="EMBL" id="JAHHZF010000002">
    <property type="protein sequence ID" value="MBT9288458.1"/>
    <property type="molecule type" value="Genomic_DNA"/>
</dbReference>
<accession>A0A947D1C2</accession>
<protein>
    <submittedName>
        <fullName evidence="1">Uncharacterized protein</fullName>
    </submittedName>
</protein>
<dbReference type="InterPro" id="IPR045964">
    <property type="entry name" value="DUF6384"/>
</dbReference>
<evidence type="ECO:0000313" key="1">
    <source>
        <dbReference type="EMBL" id="MBT9288458.1"/>
    </source>
</evidence>
<keyword evidence="2" id="KW-1185">Reference proteome</keyword>
<reference evidence="1 2" key="1">
    <citation type="submission" date="2021-06" db="EMBL/GenBank/DDBJ databases">
        <authorList>
            <person name="Grouzdev D.S."/>
            <person name="Koziaeva V."/>
        </authorList>
    </citation>
    <scope>NUCLEOTIDE SEQUENCE [LARGE SCALE GENOMIC DNA]</scope>
    <source>
        <strain evidence="1 2">22</strain>
    </source>
</reference>
<gene>
    <name evidence="1" type="ORF">KL771_03300</name>
</gene>
<dbReference type="Pfam" id="PF19911">
    <property type="entry name" value="DUF6384"/>
    <property type="match status" value="1"/>
</dbReference>
<dbReference type="AlphaFoldDB" id="A0A947D1C2"/>
<organism evidence="1 2">
    <name type="scientific">Prosthecodimorpha staleyi</name>
    <dbReference type="NCBI Taxonomy" id="2840188"/>
    <lineage>
        <taxon>Bacteria</taxon>
        <taxon>Pseudomonadati</taxon>
        <taxon>Pseudomonadota</taxon>
        <taxon>Alphaproteobacteria</taxon>
        <taxon>Hyphomicrobiales</taxon>
        <taxon>Ancalomicrobiaceae</taxon>
        <taxon>Prosthecodimorpha</taxon>
    </lineage>
</organism>